<dbReference type="InterPro" id="IPR001584">
    <property type="entry name" value="Integrase_cat-core"/>
</dbReference>
<evidence type="ECO:0000256" key="3">
    <source>
        <dbReference type="ARBA" id="ARBA00022801"/>
    </source>
</evidence>
<dbReference type="PANTHER" id="PTHR42648:SF24">
    <property type="entry name" value="INTEGRASE CATALYTIC DOMAIN-CONTAINING PROTEIN"/>
    <property type="match status" value="1"/>
</dbReference>
<gene>
    <name evidence="9" type="ORF">O181_037805</name>
</gene>
<reference evidence="9" key="1">
    <citation type="submission" date="2021-03" db="EMBL/GenBank/DDBJ databases">
        <title>Draft genome sequence of rust myrtle Austropuccinia psidii MF-1, a brazilian biotype.</title>
        <authorList>
            <person name="Quecine M.C."/>
            <person name="Pachon D.M.R."/>
            <person name="Bonatelli M.L."/>
            <person name="Correr F.H."/>
            <person name="Franceschini L.M."/>
            <person name="Leite T.F."/>
            <person name="Margarido G.R.A."/>
            <person name="Almeida C.A."/>
            <person name="Ferrarezi J.A."/>
            <person name="Labate C.A."/>
        </authorList>
    </citation>
    <scope>NUCLEOTIDE SEQUENCE</scope>
    <source>
        <strain evidence="9">MF-1</strain>
    </source>
</reference>
<dbReference type="GO" id="GO:0032196">
    <property type="term" value="P:transposition"/>
    <property type="evidence" value="ECO:0007669"/>
    <property type="project" value="UniProtKB-KW"/>
</dbReference>
<dbReference type="Pfam" id="PF13976">
    <property type="entry name" value="gag_pre-integrs"/>
    <property type="match status" value="1"/>
</dbReference>
<dbReference type="Pfam" id="PF25597">
    <property type="entry name" value="SH3_retrovirus"/>
    <property type="match status" value="1"/>
</dbReference>
<dbReference type="InterPro" id="IPR057670">
    <property type="entry name" value="SH3_retrovirus"/>
</dbReference>
<evidence type="ECO:0000259" key="8">
    <source>
        <dbReference type="PROSITE" id="PS50994"/>
    </source>
</evidence>
<keyword evidence="1" id="KW-0815">Transposition</keyword>
<evidence type="ECO:0000256" key="1">
    <source>
        <dbReference type="ARBA" id="ARBA00022578"/>
    </source>
</evidence>
<sequence length="999" mass="112368">MNLVDDLINAPEAYDNLNEAFVTTKLTVGNLRSAIGLAWTDETITAIFFHLHNKKHFHQISTALDSKMSLEATYKIKAGNILHIAQRFQKRRTEPSYDHSPSLMAASGSATPQHFRHQSAPQKSKQPSTRIPIGQQSESWARYHLSPQFPCLHCFEWGHWVQDCKRKKAGLPAVKDPRKKNPNAILKKSSVFSHPCIAEVEVEDEEPLLSSIQQAPGDTSEATPGRREGYNQFGLPICLLKGNRWFLCLGGKMYCNAISDYSKDVLRLLHRRLAHLSLRTVRRMQRLQSARGLPPQIVTNDEHLCQSCSLAKSKHSPLQAESRQIVQAPGDVVVTDLMGPFPVLMDKKVYALLVQDHYSSLTTFYPLKAKSEAANFIIGWIEKFNNLTKYTIKRLQSDNGGEFSLQRLKEYLDSKGIVHERTIPYEHHQAGKIERTNRTIAEAARSMLVDSSLSIELWPYAFCQAVWVFNRVLHGTSILTPYQQVTGRTPDLTPLKVFGRKAYVHNLLHKKDLTPKARELIHISIAEDAKGWLFWDDARRQIVKGASAVFDENERQVVKGRSLEVSTIHIQNIFDPSMINEIEYQDEEVELMNVSASLHSDAPGSYGEALALANRQKWREAISTEIASMDKMEVWTEVPKNAASSILGTSLKCLFAAASKFNWPVQTFDVTTAYLHSNVKEDVYVRPPPGMCLKEGAVLKLRKALYGLKQAGRCWWKHLSSMLRDMGFVSNQEDQSSYVYRMGNDVAMMWVHVDDGVLTANSEQVMDRLKSDLQARLQLKWDKGIHSIVGVEVARDGGQFFLHQPALIDKVCGLKPSNITALQPLPDMDLELNPATNIDPEYLSRIGMLLYLAQATRPDIMFSVNYLARFLMGTTSKHWAALEHLINYLRGTRNKKLGIETDETEVGLKIFVDANWGGEGSRSQHGFIGFLWGAPISWNSKQQTCVASLTCQAEYMALSLAARAGMWITQRMSAIQQGMVPALLLDNKAAIQIATNSGS</sequence>
<dbReference type="Pfam" id="PF00665">
    <property type="entry name" value="rve"/>
    <property type="match status" value="1"/>
</dbReference>
<feature type="domain" description="Integrase catalytic" evidence="8">
    <location>
        <begin position="325"/>
        <end position="489"/>
    </location>
</feature>
<feature type="region of interest" description="Disordered" evidence="7">
    <location>
        <begin position="93"/>
        <end position="132"/>
    </location>
</feature>
<dbReference type="AlphaFoldDB" id="A0A9Q3D8V1"/>
<dbReference type="SUPFAM" id="SSF53098">
    <property type="entry name" value="Ribonuclease H-like"/>
    <property type="match status" value="1"/>
</dbReference>
<evidence type="ECO:0000313" key="9">
    <source>
        <dbReference type="EMBL" id="MBW0498090.1"/>
    </source>
</evidence>
<evidence type="ECO:0000256" key="7">
    <source>
        <dbReference type="SAM" id="MobiDB-lite"/>
    </source>
</evidence>
<protein>
    <recommendedName>
        <fullName evidence="8">Integrase catalytic domain-containing protein</fullName>
    </recommendedName>
</protein>
<comment type="catalytic activity">
    <reaction evidence="5">
        <text>DNA(n) + a 2'-deoxyribonucleoside 5'-triphosphate = DNA(n+1) + diphosphate</text>
        <dbReference type="Rhea" id="RHEA:22508"/>
        <dbReference type="Rhea" id="RHEA-COMP:17339"/>
        <dbReference type="Rhea" id="RHEA-COMP:17340"/>
        <dbReference type="ChEBI" id="CHEBI:33019"/>
        <dbReference type="ChEBI" id="CHEBI:61560"/>
        <dbReference type="ChEBI" id="CHEBI:173112"/>
        <dbReference type="EC" id="2.7.7.49"/>
    </reaction>
</comment>
<comment type="caution">
    <text evidence="9">The sequence shown here is derived from an EMBL/GenBank/DDBJ whole genome shotgun (WGS) entry which is preliminary data.</text>
</comment>
<dbReference type="InterPro" id="IPR013103">
    <property type="entry name" value="RVT_2"/>
</dbReference>
<dbReference type="GO" id="GO:0015074">
    <property type="term" value="P:DNA integration"/>
    <property type="evidence" value="ECO:0007669"/>
    <property type="project" value="InterPro"/>
</dbReference>
<dbReference type="EMBL" id="AVOT02014558">
    <property type="protein sequence ID" value="MBW0498090.1"/>
    <property type="molecule type" value="Genomic_DNA"/>
</dbReference>
<dbReference type="GO" id="GO:0003723">
    <property type="term" value="F:RNA binding"/>
    <property type="evidence" value="ECO:0007669"/>
    <property type="project" value="UniProtKB-KW"/>
</dbReference>
<dbReference type="GO" id="GO:0003964">
    <property type="term" value="F:RNA-directed DNA polymerase activity"/>
    <property type="evidence" value="ECO:0007669"/>
    <property type="project" value="UniProtKB-EC"/>
</dbReference>
<name>A0A9Q3D8V1_9BASI</name>
<dbReference type="InterPro" id="IPR025724">
    <property type="entry name" value="GAG-pre-integrase_dom"/>
</dbReference>
<dbReference type="GO" id="GO:0016787">
    <property type="term" value="F:hydrolase activity"/>
    <property type="evidence" value="ECO:0007669"/>
    <property type="project" value="UniProtKB-KW"/>
</dbReference>
<evidence type="ECO:0000313" key="10">
    <source>
        <dbReference type="Proteomes" id="UP000765509"/>
    </source>
</evidence>
<dbReference type="CDD" id="cd09272">
    <property type="entry name" value="RNase_HI_RT_Ty1"/>
    <property type="match status" value="1"/>
</dbReference>
<dbReference type="SUPFAM" id="SSF56672">
    <property type="entry name" value="DNA/RNA polymerases"/>
    <property type="match status" value="1"/>
</dbReference>
<dbReference type="PANTHER" id="PTHR42648">
    <property type="entry name" value="TRANSPOSASE, PUTATIVE-RELATED"/>
    <property type="match status" value="1"/>
</dbReference>
<dbReference type="Pfam" id="PF07727">
    <property type="entry name" value="RVT_2"/>
    <property type="match status" value="1"/>
</dbReference>
<keyword evidence="2" id="KW-0479">Metal-binding</keyword>
<evidence type="ECO:0000256" key="5">
    <source>
        <dbReference type="ARBA" id="ARBA00048173"/>
    </source>
</evidence>
<dbReference type="OrthoDB" id="413361at2759"/>
<dbReference type="GO" id="GO:0046872">
    <property type="term" value="F:metal ion binding"/>
    <property type="evidence" value="ECO:0007669"/>
    <property type="project" value="UniProtKB-KW"/>
</dbReference>
<feature type="compositionally biased region" description="Polar residues" evidence="7">
    <location>
        <begin position="119"/>
        <end position="132"/>
    </location>
</feature>
<comment type="catalytic activity">
    <reaction evidence="6">
        <text>DNA(n) + a 2'-deoxyribonucleoside 5'-triphosphate = DNA(n+1) + diphosphate</text>
        <dbReference type="Rhea" id="RHEA:22508"/>
        <dbReference type="Rhea" id="RHEA-COMP:17339"/>
        <dbReference type="Rhea" id="RHEA-COMP:17340"/>
        <dbReference type="ChEBI" id="CHEBI:33019"/>
        <dbReference type="ChEBI" id="CHEBI:61560"/>
        <dbReference type="ChEBI" id="CHEBI:173112"/>
        <dbReference type="EC" id="2.7.7.7"/>
    </reaction>
</comment>
<dbReference type="InterPro" id="IPR012337">
    <property type="entry name" value="RNaseH-like_sf"/>
</dbReference>
<organism evidence="9 10">
    <name type="scientific">Austropuccinia psidii MF-1</name>
    <dbReference type="NCBI Taxonomy" id="1389203"/>
    <lineage>
        <taxon>Eukaryota</taxon>
        <taxon>Fungi</taxon>
        <taxon>Dikarya</taxon>
        <taxon>Basidiomycota</taxon>
        <taxon>Pucciniomycotina</taxon>
        <taxon>Pucciniomycetes</taxon>
        <taxon>Pucciniales</taxon>
        <taxon>Sphaerophragmiaceae</taxon>
        <taxon>Austropuccinia</taxon>
    </lineage>
</organism>
<dbReference type="Proteomes" id="UP000765509">
    <property type="component" value="Unassembled WGS sequence"/>
</dbReference>
<dbReference type="GO" id="GO:0005634">
    <property type="term" value="C:nucleus"/>
    <property type="evidence" value="ECO:0007669"/>
    <property type="project" value="UniProtKB-ARBA"/>
</dbReference>
<dbReference type="GO" id="GO:0003887">
    <property type="term" value="F:DNA-directed DNA polymerase activity"/>
    <property type="evidence" value="ECO:0007669"/>
    <property type="project" value="UniProtKB-EC"/>
</dbReference>
<evidence type="ECO:0000256" key="6">
    <source>
        <dbReference type="ARBA" id="ARBA00049244"/>
    </source>
</evidence>
<keyword evidence="10" id="KW-1185">Reference proteome</keyword>
<evidence type="ECO:0000256" key="2">
    <source>
        <dbReference type="ARBA" id="ARBA00022723"/>
    </source>
</evidence>
<accession>A0A9Q3D8V1</accession>
<dbReference type="Gene3D" id="3.30.420.10">
    <property type="entry name" value="Ribonuclease H-like superfamily/Ribonuclease H"/>
    <property type="match status" value="1"/>
</dbReference>
<dbReference type="InterPro" id="IPR036397">
    <property type="entry name" value="RNaseH_sf"/>
</dbReference>
<dbReference type="InterPro" id="IPR043502">
    <property type="entry name" value="DNA/RNA_pol_sf"/>
</dbReference>
<keyword evidence="3" id="KW-0378">Hydrolase</keyword>
<dbReference type="PROSITE" id="PS50994">
    <property type="entry name" value="INTEGRASE"/>
    <property type="match status" value="1"/>
</dbReference>
<dbReference type="InterPro" id="IPR039537">
    <property type="entry name" value="Retrotran_Ty1/copia-like"/>
</dbReference>
<evidence type="ECO:0000256" key="4">
    <source>
        <dbReference type="ARBA" id="ARBA00022884"/>
    </source>
</evidence>
<proteinExistence type="predicted"/>
<keyword evidence="4" id="KW-0694">RNA-binding</keyword>